<dbReference type="InterPro" id="IPR015255">
    <property type="entry name" value="Vitellinogen_open_b-sht"/>
</dbReference>
<keyword evidence="1 6" id="KW-0732">Signal</keyword>
<dbReference type="Gene3D" id="1.25.10.20">
    <property type="entry name" value="Vitellinogen, superhelical"/>
    <property type="match status" value="1"/>
</dbReference>
<dbReference type="InterPro" id="IPR001846">
    <property type="entry name" value="VWF_type-D"/>
</dbReference>
<evidence type="ECO:0000313" key="9">
    <source>
        <dbReference type="EMBL" id="GAU88667.1"/>
    </source>
</evidence>
<sequence length="1860" mass="203486">MIVAPLLVTLVGLAGASLLPFGGSDSWHTRYPDIRSPRILERSFLDNKEYRYLYDGQVLTGLPETANQYSGLRIRAIVTVQLRPGPDVLKIETATLGRINERSIPTSPLKLQPLSRFEPLAGPEAAEFEEALTKPIAFQYNDGIVTDMVSLESDPFWSVNIKRSILSVFSINLKQQPDTVRGSQFAATLGHLHAIPSGDNGAEYYTVLEEGIGGECEAVYLVQSLPAGHSMPQAIPTSGFGVLNVTRSWNYDNCKNRPIHLESLNNPQKCDAENNEGQKCSWRRSQSEEKSNIIDSAASTKYNIIGSRQSFVIESAKTEAVHKFAPYSAKAGSITAHINATLRLIYAGDWTRPYDLPSEQNIPLRGLRQLFPLLSGWNKSPAAWEATPGNKQRHASQFPHATSAAKKTLVKALLSRLVEDLADSEVEPESATVVLQLSMTLKYASPSELAEMHQEIKSIAQQSVQQEQVVKLWFDVLALTGTKPAVLFLKSEIASGRLSGERAAQLLNTIAFSIRKPDEDIINEVLSLCRNGAVAAQNGLKKACWLSFGTLAHTSCVYDLETTVEIQSTEVKPGNPKCSPEARQRFASELVGRLKSSQDEEEQILILKAIGNTGFVETMDELKEIATDDSQSPLIRVQAIYAMSHMTNSHPTLVKTVLLPEYHDMANPYQVRIAAFDVIIEADPEIPDLQLIARSLHSEKSTQVGSFVWSKLNTLANATHPCYEDLAENIQTVLPFAKRFDTGLSYSKGWHMDGFSDQLEVGGMVEVSTVGDPASIVPRAAYLRVNSHMFGLSSDLIEAGIETSGISALIRKFAMARDFSVFDTPSILKSMGGAEGPSARRGWNSARFMDRPEFDEVDRILGIADRAEEDIKGSAYLKIFGQEVRFLTLSPKSISKAISEMYRNPTDVIGLTRGPSGLPVDYRKAFMAADTQLTIPTELGLPLTVELSAPVVVSAKGSISVKTQPEMAMWSMSSGLPQSLTVDVDVRVSAATTVEGIMSVWAGFIRVGGGIRGEISTTVPINGDMTVDLSSGKIETSFDLPEDTTELLKIQVAPATYTKVTPKTLVPHQPERRDPFDREQSEKVVQYNRQPLENELPTKYFSFHSSILENPFMLHSSGRPSTQYFQGVPVPIVDIKEISGFDALKTRKIALTAGHPALGLMVNVDGHVQMFLGVPTAPLLLIGGKNKIVVTARPFKTGLKTVTAALHIRKQSFAATVEPQWNNLYDKLVDYNPSSLLDRLTGDLPAAFSKADKAGFSLQLVVKGTTGGAEGPQDVALQGVMSVIRGMNGKFVKVAAEFSSPYAALPYQVCFNGHSEYPADYSAWTMTPGMNKPVTSRWEFAAGRSCSAPDAVKIKVVFVGDKSPEQIALEKNDFHSVQGAVIPEIVSKAVEPISMIMTPVYQQCEKDRAQGYRWSPACQTVKDIYSRLMQIKVDIDYQNVSRGVKVLLAKAEELAHAVFYWNSEIDRIDVQNPANRVTILAKLSPTGELVDIVYSTPMRNAKLLAIPVPYPITPIVANRKPMNLLEAFWREDLEKMCVASGNTITTLDGAQLGAPWSQCYHLLAKDCSAQKAWTVLTATAGITHTTAKKALIYIGGSKIELLPASSWSSRSLQAVSDITVRFNGREVPIRSDSAPVTLENGVEVATGSSRDATTAPHVVISAEEHGLVVVYDGVNVVVTPSFWLRNQICGACGNMNGEKWDDMALPNGRIAPSANDWIRAYSVQRDGCSAEPSAVSRLETATGPLSSLGQNTECNPKTIIKRRLGKVCFSVEPVSTCSQGCGQDAAASFDSAEEDNEWTLARRIGFHCVPEESTLAQRFLRDAGRRVLTEITNKPANDYFAIPHSGCAERDNLYRRGIRV</sequence>
<dbReference type="Pfam" id="PF01347">
    <property type="entry name" value="Vitellogenin_N"/>
    <property type="match status" value="1"/>
</dbReference>
<evidence type="ECO:0000259" key="8">
    <source>
        <dbReference type="PROSITE" id="PS51233"/>
    </source>
</evidence>
<evidence type="ECO:0000256" key="4">
    <source>
        <dbReference type="ARBA" id="ARBA00023180"/>
    </source>
</evidence>
<dbReference type="FunFam" id="1.25.10.20:FF:000003">
    <property type="entry name" value="Vitellogenin C"/>
    <property type="match status" value="1"/>
</dbReference>
<comment type="caution">
    <text evidence="9">The sequence shown here is derived from an EMBL/GenBank/DDBJ whole genome shotgun (WGS) entry which is preliminary data.</text>
</comment>
<evidence type="ECO:0000256" key="2">
    <source>
        <dbReference type="ARBA" id="ARBA00022761"/>
    </source>
</evidence>
<dbReference type="InterPro" id="IPR015819">
    <property type="entry name" value="Lipid_transp_b-sht_shell"/>
</dbReference>
<dbReference type="SMART" id="SM00216">
    <property type="entry name" value="VWD"/>
    <property type="match status" value="1"/>
</dbReference>
<dbReference type="SMART" id="SM00638">
    <property type="entry name" value="LPD_N"/>
    <property type="match status" value="1"/>
</dbReference>
<dbReference type="STRING" id="947166.A0A1D1UN12"/>
<keyword evidence="10" id="KW-1185">Reference proteome</keyword>
<dbReference type="SUPFAM" id="SSF48431">
    <property type="entry name" value="Lipovitellin-phosvitin complex, superhelical domain"/>
    <property type="match status" value="1"/>
</dbReference>
<dbReference type="Proteomes" id="UP000186922">
    <property type="component" value="Unassembled WGS sequence"/>
</dbReference>
<comment type="caution">
    <text evidence="5">Lacks conserved residue(s) required for the propagation of feature annotation.</text>
</comment>
<dbReference type="SUPFAM" id="SSF56968">
    <property type="entry name" value="Lipovitellin-phosvitin complex, beta-sheet shell regions"/>
    <property type="match status" value="2"/>
</dbReference>
<dbReference type="PROSITE" id="PS51233">
    <property type="entry name" value="VWFD"/>
    <property type="match status" value="1"/>
</dbReference>
<dbReference type="GO" id="GO:0045735">
    <property type="term" value="F:nutrient reservoir activity"/>
    <property type="evidence" value="ECO:0007669"/>
    <property type="project" value="UniProtKB-KW"/>
</dbReference>
<accession>A0A1D1UN12</accession>
<protein>
    <submittedName>
        <fullName evidence="9">Vitellogenin</fullName>
    </submittedName>
</protein>
<feature type="chain" id="PRO_5008897401" evidence="6">
    <location>
        <begin position="17"/>
        <end position="1860"/>
    </location>
</feature>
<dbReference type="PROSITE" id="PS51211">
    <property type="entry name" value="VITELLOGENIN"/>
    <property type="match status" value="1"/>
</dbReference>
<evidence type="ECO:0000256" key="1">
    <source>
        <dbReference type="ARBA" id="ARBA00022729"/>
    </source>
</evidence>
<feature type="signal peptide" evidence="6">
    <location>
        <begin position="1"/>
        <end position="16"/>
    </location>
</feature>
<keyword evidence="2" id="KW-0758">Storage protein</keyword>
<dbReference type="PANTHER" id="PTHR23345">
    <property type="entry name" value="VITELLOGENIN-RELATED"/>
    <property type="match status" value="1"/>
</dbReference>
<dbReference type="Gene3D" id="2.20.50.20">
    <property type="entry name" value="Lipovitellin. Chain A, domain 3"/>
    <property type="match status" value="1"/>
</dbReference>
<evidence type="ECO:0000256" key="3">
    <source>
        <dbReference type="ARBA" id="ARBA00023157"/>
    </source>
</evidence>
<dbReference type="GO" id="GO:0005319">
    <property type="term" value="F:lipid transporter activity"/>
    <property type="evidence" value="ECO:0007669"/>
    <property type="project" value="InterPro"/>
</dbReference>
<dbReference type="InterPro" id="IPR050733">
    <property type="entry name" value="Vitellogenin/Apolipophorin"/>
</dbReference>
<gene>
    <name evidence="9" type="primary">RvY_01318-1</name>
    <name evidence="9" type="synonym">RvY_01318.1</name>
    <name evidence="9" type="ORF">RvY_01318</name>
</gene>
<dbReference type="EMBL" id="BDGG01000001">
    <property type="protein sequence ID" value="GAU88667.1"/>
    <property type="molecule type" value="Genomic_DNA"/>
</dbReference>
<keyword evidence="4" id="KW-0325">Glycoprotein</keyword>
<dbReference type="InterPro" id="IPR015817">
    <property type="entry name" value="Vitellinogen_open_b-sht_sub1"/>
</dbReference>
<organism evidence="9 10">
    <name type="scientific">Ramazzottius varieornatus</name>
    <name type="common">Water bear</name>
    <name type="synonym">Tardigrade</name>
    <dbReference type="NCBI Taxonomy" id="947166"/>
    <lineage>
        <taxon>Eukaryota</taxon>
        <taxon>Metazoa</taxon>
        <taxon>Ecdysozoa</taxon>
        <taxon>Tardigrada</taxon>
        <taxon>Eutardigrada</taxon>
        <taxon>Parachela</taxon>
        <taxon>Hypsibioidea</taxon>
        <taxon>Ramazzottiidae</taxon>
        <taxon>Ramazzottius</taxon>
    </lineage>
</organism>
<feature type="domain" description="VWFD" evidence="8">
    <location>
        <begin position="1535"/>
        <end position="1729"/>
    </location>
</feature>
<proteinExistence type="predicted"/>
<dbReference type="Pfam" id="PF09172">
    <property type="entry name" value="Vit_open_b-sht"/>
    <property type="match status" value="1"/>
</dbReference>
<dbReference type="Pfam" id="PF00094">
    <property type="entry name" value="VWD"/>
    <property type="match status" value="1"/>
</dbReference>
<dbReference type="OrthoDB" id="160294at2759"/>
<evidence type="ECO:0000256" key="6">
    <source>
        <dbReference type="SAM" id="SignalP"/>
    </source>
</evidence>
<evidence type="ECO:0000256" key="5">
    <source>
        <dbReference type="PROSITE-ProRule" id="PRU00557"/>
    </source>
</evidence>
<dbReference type="InterPro" id="IPR001747">
    <property type="entry name" value="Vitellogenin_N"/>
</dbReference>
<dbReference type="InterPro" id="IPR011030">
    <property type="entry name" value="Lipovitellin_superhlx_dom"/>
</dbReference>
<dbReference type="Gene3D" id="2.20.80.10">
    <property type="entry name" value="Lipovitellin-phosvitin complex, chain A, domain 4"/>
    <property type="match status" value="1"/>
</dbReference>
<dbReference type="PANTHER" id="PTHR23345:SF15">
    <property type="entry name" value="VITELLOGENIN 1-RELATED"/>
    <property type="match status" value="1"/>
</dbReference>
<reference evidence="9 10" key="1">
    <citation type="journal article" date="2016" name="Nat. Commun.">
        <title>Extremotolerant tardigrade genome and improved radiotolerance of human cultured cells by tardigrade-unique protein.</title>
        <authorList>
            <person name="Hashimoto T."/>
            <person name="Horikawa D.D."/>
            <person name="Saito Y."/>
            <person name="Kuwahara H."/>
            <person name="Kozuka-Hata H."/>
            <person name="Shin-I T."/>
            <person name="Minakuchi Y."/>
            <person name="Ohishi K."/>
            <person name="Motoyama A."/>
            <person name="Aizu T."/>
            <person name="Enomoto A."/>
            <person name="Kondo K."/>
            <person name="Tanaka S."/>
            <person name="Hara Y."/>
            <person name="Koshikawa S."/>
            <person name="Sagara H."/>
            <person name="Miura T."/>
            <person name="Yokobori S."/>
            <person name="Miyagawa K."/>
            <person name="Suzuki Y."/>
            <person name="Kubo T."/>
            <person name="Oyama M."/>
            <person name="Kohara Y."/>
            <person name="Fujiyama A."/>
            <person name="Arakawa K."/>
            <person name="Katayama T."/>
            <person name="Toyoda A."/>
            <person name="Kunieda T."/>
        </authorList>
    </citation>
    <scope>NUCLEOTIDE SEQUENCE [LARGE SCALE GENOMIC DNA]</scope>
    <source>
        <strain evidence="9 10">YOKOZUNA-1</strain>
    </source>
</reference>
<keyword evidence="3" id="KW-1015">Disulfide bond</keyword>
<evidence type="ECO:0000313" key="10">
    <source>
        <dbReference type="Proteomes" id="UP000186922"/>
    </source>
</evidence>
<dbReference type="SMART" id="SM01169">
    <property type="entry name" value="DUF1943"/>
    <property type="match status" value="1"/>
</dbReference>
<name>A0A1D1UN12_RAMVA</name>
<feature type="domain" description="Vitellogenin" evidence="7">
    <location>
        <begin position="44"/>
        <end position="781"/>
    </location>
</feature>
<dbReference type="Gene3D" id="2.30.230.10">
    <property type="entry name" value="Lipovitellin, beta-sheet shell regions, chain A"/>
    <property type="match status" value="1"/>
</dbReference>
<evidence type="ECO:0000259" key="7">
    <source>
        <dbReference type="PROSITE" id="PS51211"/>
    </source>
</evidence>
<dbReference type="InterPro" id="IPR015816">
    <property type="entry name" value="Vitellinogen_b-sht_N"/>
</dbReference>